<dbReference type="SUPFAM" id="SSF46785">
    <property type="entry name" value="Winged helix' DNA-binding domain"/>
    <property type="match status" value="1"/>
</dbReference>
<name>A0ABW9A8S5_9BURK</name>
<evidence type="ECO:0000313" key="7">
    <source>
        <dbReference type="Proteomes" id="UP001629246"/>
    </source>
</evidence>
<dbReference type="Gene3D" id="1.10.10.10">
    <property type="entry name" value="Winged helix-like DNA-binding domain superfamily/Winged helix DNA-binding domain"/>
    <property type="match status" value="1"/>
</dbReference>
<evidence type="ECO:0000256" key="2">
    <source>
        <dbReference type="ARBA" id="ARBA00023015"/>
    </source>
</evidence>
<keyword evidence="3" id="KW-0238">DNA-binding</keyword>
<dbReference type="EMBL" id="JAQQFM010000003">
    <property type="protein sequence ID" value="MFL9924077.1"/>
    <property type="molecule type" value="Genomic_DNA"/>
</dbReference>
<sequence length="297" mass="33002">MEIRQLKYFLAAVEHGSISQAARSLFVAQPALTKQIRNLEEELGVTLLERLPRGIALTAAGRQFFRNASKIQDDLISAKQQAIQASTGQLGTMTLGLTVLHSLLPIIAEILRRFRQDAPRVSVTLHQLISGPQVDRIRAGELDAGFLFYRPLDDPTLSGTLISTEKLMLAVPRDSQWAAHPPKRLAELNGVDMIWFPRGATPMYYDHLMHHFHKAGYTPHVAMEGSDNAAILTLVTAGMGCAILPALARYQAEDSVVFLPLEDLNLEMPLELVWHTENPSPVLQRFVEIARATFPSR</sequence>
<organism evidence="6 7">
    <name type="scientific">Herbaspirillum lusitanum</name>
    <dbReference type="NCBI Taxonomy" id="213312"/>
    <lineage>
        <taxon>Bacteria</taxon>
        <taxon>Pseudomonadati</taxon>
        <taxon>Pseudomonadota</taxon>
        <taxon>Betaproteobacteria</taxon>
        <taxon>Burkholderiales</taxon>
        <taxon>Oxalobacteraceae</taxon>
        <taxon>Herbaspirillum</taxon>
    </lineage>
</organism>
<comment type="similarity">
    <text evidence="1">Belongs to the LysR transcriptional regulatory family.</text>
</comment>
<dbReference type="InterPro" id="IPR036390">
    <property type="entry name" value="WH_DNA-bd_sf"/>
</dbReference>
<keyword evidence="2" id="KW-0805">Transcription regulation</keyword>
<dbReference type="InterPro" id="IPR000847">
    <property type="entry name" value="LysR_HTH_N"/>
</dbReference>
<dbReference type="CDD" id="cd08414">
    <property type="entry name" value="PBP2_LTTR_aromatics_like"/>
    <property type="match status" value="1"/>
</dbReference>
<proteinExistence type="inferred from homology"/>
<dbReference type="PANTHER" id="PTHR30346">
    <property type="entry name" value="TRANSCRIPTIONAL DUAL REGULATOR HCAR-RELATED"/>
    <property type="match status" value="1"/>
</dbReference>
<evidence type="ECO:0000256" key="3">
    <source>
        <dbReference type="ARBA" id="ARBA00023125"/>
    </source>
</evidence>
<comment type="caution">
    <text evidence="6">The sequence shown here is derived from an EMBL/GenBank/DDBJ whole genome shotgun (WGS) entry which is preliminary data.</text>
</comment>
<dbReference type="InterPro" id="IPR005119">
    <property type="entry name" value="LysR_subst-bd"/>
</dbReference>
<keyword evidence="7" id="KW-1185">Reference proteome</keyword>
<feature type="domain" description="HTH lysR-type" evidence="5">
    <location>
        <begin position="1"/>
        <end position="58"/>
    </location>
</feature>
<evidence type="ECO:0000259" key="5">
    <source>
        <dbReference type="PROSITE" id="PS50931"/>
    </source>
</evidence>
<gene>
    <name evidence="6" type="ORF">PQR62_07370</name>
</gene>
<dbReference type="Pfam" id="PF00126">
    <property type="entry name" value="HTH_1"/>
    <property type="match status" value="1"/>
</dbReference>
<dbReference type="Proteomes" id="UP001629246">
    <property type="component" value="Unassembled WGS sequence"/>
</dbReference>
<dbReference type="PROSITE" id="PS50931">
    <property type="entry name" value="HTH_LYSR"/>
    <property type="match status" value="1"/>
</dbReference>
<accession>A0ABW9A8S5</accession>
<keyword evidence="4" id="KW-0804">Transcription</keyword>
<dbReference type="PANTHER" id="PTHR30346:SF28">
    <property type="entry name" value="HTH-TYPE TRANSCRIPTIONAL REGULATOR CYNR"/>
    <property type="match status" value="1"/>
</dbReference>
<evidence type="ECO:0000256" key="4">
    <source>
        <dbReference type="ARBA" id="ARBA00023163"/>
    </source>
</evidence>
<dbReference type="PRINTS" id="PR00039">
    <property type="entry name" value="HTHLYSR"/>
</dbReference>
<dbReference type="Pfam" id="PF03466">
    <property type="entry name" value="LysR_substrate"/>
    <property type="match status" value="1"/>
</dbReference>
<dbReference type="RefSeq" id="WP_408156347.1">
    <property type="nucleotide sequence ID" value="NZ_JAQQFM010000003.1"/>
</dbReference>
<reference evidence="6 7" key="1">
    <citation type="journal article" date="2024" name="Chem. Sci.">
        <title>Discovery of megapolipeptins by genome mining of a Burkholderiales bacteria collection.</title>
        <authorList>
            <person name="Paulo B.S."/>
            <person name="Recchia M.J.J."/>
            <person name="Lee S."/>
            <person name="Fergusson C.H."/>
            <person name="Romanowski S.B."/>
            <person name="Hernandez A."/>
            <person name="Krull N."/>
            <person name="Liu D.Y."/>
            <person name="Cavanagh H."/>
            <person name="Bos A."/>
            <person name="Gray C.A."/>
            <person name="Murphy B.T."/>
            <person name="Linington R.G."/>
            <person name="Eustaquio A.S."/>
        </authorList>
    </citation>
    <scope>NUCLEOTIDE SEQUENCE [LARGE SCALE GENOMIC DNA]</scope>
    <source>
        <strain evidence="6 7">RL21-008-BIB-A</strain>
    </source>
</reference>
<evidence type="ECO:0000256" key="1">
    <source>
        <dbReference type="ARBA" id="ARBA00009437"/>
    </source>
</evidence>
<evidence type="ECO:0000313" key="6">
    <source>
        <dbReference type="EMBL" id="MFL9924077.1"/>
    </source>
</evidence>
<dbReference type="Gene3D" id="3.40.190.10">
    <property type="entry name" value="Periplasmic binding protein-like II"/>
    <property type="match status" value="2"/>
</dbReference>
<dbReference type="InterPro" id="IPR036388">
    <property type="entry name" value="WH-like_DNA-bd_sf"/>
</dbReference>
<dbReference type="SUPFAM" id="SSF53850">
    <property type="entry name" value="Periplasmic binding protein-like II"/>
    <property type="match status" value="1"/>
</dbReference>
<protein>
    <submittedName>
        <fullName evidence="6">LysR family transcriptional regulator</fullName>
    </submittedName>
</protein>